<accession>A0A4S4DSX4</accession>
<comment type="caution">
    <text evidence="3">The sequence shown here is derived from an EMBL/GenBank/DDBJ whole genome shotgun (WGS) entry which is preliminary data.</text>
</comment>
<keyword evidence="2" id="KW-0732">Signal</keyword>
<protein>
    <recommendedName>
        <fullName evidence="5">Transmembrane protein</fullName>
    </recommendedName>
</protein>
<dbReference type="PANTHER" id="PTHR46214">
    <property type="entry name" value="ZINC FINGER, RING-CH-TYPE"/>
    <property type="match status" value="1"/>
</dbReference>
<proteinExistence type="predicted"/>
<feature type="transmembrane region" description="Helical" evidence="1">
    <location>
        <begin position="127"/>
        <end position="145"/>
    </location>
</feature>
<feature type="transmembrane region" description="Helical" evidence="1">
    <location>
        <begin position="41"/>
        <end position="69"/>
    </location>
</feature>
<dbReference type="EMBL" id="SDRB02010559">
    <property type="protein sequence ID" value="THG05785.1"/>
    <property type="molecule type" value="Genomic_DNA"/>
</dbReference>
<evidence type="ECO:0008006" key="5">
    <source>
        <dbReference type="Google" id="ProtNLM"/>
    </source>
</evidence>
<keyword evidence="4" id="KW-1185">Reference proteome</keyword>
<dbReference type="Proteomes" id="UP000306102">
    <property type="component" value="Unassembled WGS sequence"/>
</dbReference>
<feature type="chain" id="PRO_5020721482" description="Transmembrane protein" evidence="2">
    <location>
        <begin position="32"/>
        <end position="152"/>
    </location>
</feature>
<keyword evidence="1" id="KW-0472">Membrane</keyword>
<keyword evidence="1" id="KW-0812">Transmembrane</keyword>
<evidence type="ECO:0000256" key="1">
    <source>
        <dbReference type="SAM" id="Phobius"/>
    </source>
</evidence>
<organism evidence="3 4">
    <name type="scientific">Camellia sinensis var. sinensis</name>
    <name type="common">China tea</name>
    <dbReference type="NCBI Taxonomy" id="542762"/>
    <lineage>
        <taxon>Eukaryota</taxon>
        <taxon>Viridiplantae</taxon>
        <taxon>Streptophyta</taxon>
        <taxon>Embryophyta</taxon>
        <taxon>Tracheophyta</taxon>
        <taxon>Spermatophyta</taxon>
        <taxon>Magnoliopsida</taxon>
        <taxon>eudicotyledons</taxon>
        <taxon>Gunneridae</taxon>
        <taxon>Pentapetalae</taxon>
        <taxon>asterids</taxon>
        <taxon>Ericales</taxon>
        <taxon>Theaceae</taxon>
        <taxon>Camellia</taxon>
    </lineage>
</organism>
<keyword evidence="1" id="KW-1133">Transmembrane helix</keyword>
<evidence type="ECO:0000313" key="4">
    <source>
        <dbReference type="Proteomes" id="UP000306102"/>
    </source>
</evidence>
<feature type="signal peptide" evidence="2">
    <location>
        <begin position="1"/>
        <end position="31"/>
    </location>
</feature>
<dbReference type="PANTHER" id="PTHR46214:SF8">
    <property type="entry name" value="RING_FYVE_PHD ZINC FINGER SUPERFAMILY PROTEIN"/>
    <property type="match status" value="1"/>
</dbReference>
<dbReference type="AlphaFoldDB" id="A0A4S4DSX4"/>
<sequence length="152" mass="16647">MVNPCSISIPIIKTPLLFSLLFTSFIAFASATNSVTLGCGYWLLSCGLGCWTVVTAVGCCVVTLAVTGCCDCFALSKRQCEICGETAKNVTGTVDDRFMEKWSELRPTDDNGVTNSADRVGQRGRRCCNFLIICTLCGVLLFWSFHYKEKLQ</sequence>
<gene>
    <name evidence="3" type="ORF">TEA_007633</name>
</gene>
<reference evidence="3 4" key="1">
    <citation type="journal article" date="2018" name="Proc. Natl. Acad. Sci. U.S.A.">
        <title>Draft genome sequence of Camellia sinensis var. sinensis provides insights into the evolution of the tea genome and tea quality.</title>
        <authorList>
            <person name="Wei C."/>
            <person name="Yang H."/>
            <person name="Wang S."/>
            <person name="Zhao J."/>
            <person name="Liu C."/>
            <person name="Gao L."/>
            <person name="Xia E."/>
            <person name="Lu Y."/>
            <person name="Tai Y."/>
            <person name="She G."/>
            <person name="Sun J."/>
            <person name="Cao H."/>
            <person name="Tong W."/>
            <person name="Gao Q."/>
            <person name="Li Y."/>
            <person name="Deng W."/>
            <person name="Jiang X."/>
            <person name="Wang W."/>
            <person name="Chen Q."/>
            <person name="Zhang S."/>
            <person name="Li H."/>
            <person name="Wu J."/>
            <person name="Wang P."/>
            <person name="Li P."/>
            <person name="Shi C."/>
            <person name="Zheng F."/>
            <person name="Jian J."/>
            <person name="Huang B."/>
            <person name="Shan D."/>
            <person name="Shi M."/>
            <person name="Fang C."/>
            <person name="Yue Y."/>
            <person name="Li F."/>
            <person name="Li D."/>
            <person name="Wei S."/>
            <person name="Han B."/>
            <person name="Jiang C."/>
            <person name="Yin Y."/>
            <person name="Xia T."/>
            <person name="Zhang Z."/>
            <person name="Bennetzen J.L."/>
            <person name="Zhao S."/>
            <person name="Wan X."/>
        </authorList>
    </citation>
    <scope>NUCLEOTIDE SEQUENCE [LARGE SCALE GENOMIC DNA]</scope>
    <source>
        <strain evidence="4">cv. Shuchazao</strain>
        <tissue evidence="3">Leaf</tissue>
    </source>
</reference>
<evidence type="ECO:0000313" key="3">
    <source>
        <dbReference type="EMBL" id="THG05785.1"/>
    </source>
</evidence>
<evidence type="ECO:0000256" key="2">
    <source>
        <dbReference type="SAM" id="SignalP"/>
    </source>
</evidence>
<name>A0A4S4DSX4_CAMSN</name>